<evidence type="ECO:0000313" key="2">
    <source>
        <dbReference type="EMBL" id="KAL1525553.1"/>
    </source>
</evidence>
<evidence type="ECO:0000256" key="1">
    <source>
        <dbReference type="SAM" id="SignalP"/>
    </source>
</evidence>
<dbReference type="Proteomes" id="UP001515480">
    <property type="component" value="Unassembled WGS sequence"/>
</dbReference>
<feature type="chain" id="PRO_5044214908" evidence="1">
    <location>
        <begin position="30"/>
        <end position="310"/>
    </location>
</feature>
<dbReference type="EMBL" id="JBGBPQ010000004">
    <property type="protein sequence ID" value="KAL1525553.1"/>
    <property type="molecule type" value="Genomic_DNA"/>
</dbReference>
<protein>
    <submittedName>
        <fullName evidence="2">Uncharacterized protein</fullName>
    </submittedName>
</protein>
<accession>A0AB34JX16</accession>
<name>A0AB34JX16_PRYPA</name>
<feature type="signal peptide" evidence="1">
    <location>
        <begin position="1"/>
        <end position="29"/>
    </location>
</feature>
<dbReference type="Gene3D" id="1.25.40.10">
    <property type="entry name" value="Tetratricopeptide repeat domain"/>
    <property type="match status" value="1"/>
</dbReference>
<keyword evidence="1" id="KW-0732">Signal</keyword>
<dbReference type="InterPro" id="IPR011990">
    <property type="entry name" value="TPR-like_helical_dom_sf"/>
</dbReference>
<evidence type="ECO:0000313" key="3">
    <source>
        <dbReference type="Proteomes" id="UP001515480"/>
    </source>
</evidence>
<reference evidence="2 3" key="1">
    <citation type="journal article" date="2024" name="Science">
        <title>Giant polyketide synthase enzymes in the biosynthesis of giant marine polyether toxins.</title>
        <authorList>
            <person name="Fallon T.R."/>
            <person name="Shende V.V."/>
            <person name="Wierzbicki I.H."/>
            <person name="Pendleton A.L."/>
            <person name="Watervoot N.F."/>
            <person name="Auber R.P."/>
            <person name="Gonzalez D.J."/>
            <person name="Wisecaver J.H."/>
            <person name="Moore B.S."/>
        </authorList>
    </citation>
    <scope>NUCLEOTIDE SEQUENCE [LARGE SCALE GENOMIC DNA]</scope>
    <source>
        <strain evidence="2 3">12B1</strain>
    </source>
</reference>
<dbReference type="SUPFAM" id="SSF48452">
    <property type="entry name" value="TPR-like"/>
    <property type="match status" value="1"/>
</dbReference>
<proteinExistence type="predicted"/>
<sequence length="310" mass="33123">MAWLEKAAGLYVTLILALTLRVLLNESAAPPPPPPPPVTCSWQRFGCSPGCVFRGKCVPRKPAPPPPPKELSVSRADSLMKHRSIPHCLAAADIYEAAAAAAPSAAAAAPLRLRAAEALVCAMRRHTNGNLMVVEGTQDTPAFKQYWATHGPRALSNVRAAKAHLPPGFALAATEMDAFLYANSAKGIVRQALTGAGNEYMRLAHVLASTYESYEGGVGHCYLGGFFAVAPWPLGNAHRALAEMKAALQIEPNSRRNNYYVCLLLYQAGEKDAAAKQCQAALKASCLGSEHDYCDFLTSQVELVLALSRS</sequence>
<keyword evidence="3" id="KW-1185">Reference proteome</keyword>
<dbReference type="AlphaFoldDB" id="A0AB34JX16"/>
<gene>
    <name evidence="2" type="ORF">AB1Y20_020408</name>
</gene>
<comment type="caution">
    <text evidence="2">The sequence shown here is derived from an EMBL/GenBank/DDBJ whole genome shotgun (WGS) entry which is preliminary data.</text>
</comment>
<organism evidence="2 3">
    <name type="scientific">Prymnesium parvum</name>
    <name type="common">Toxic golden alga</name>
    <dbReference type="NCBI Taxonomy" id="97485"/>
    <lineage>
        <taxon>Eukaryota</taxon>
        <taxon>Haptista</taxon>
        <taxon>Haptophyta</taxon>
        <taxon>Prymnesiophyceae</taxon>
        <taxon>Prymnesiales</taxon>
        <taxon>Prymnesiaceae</taxon>
        <taxon>Prymnesium</taxon>
    </lineage>
</organism>